<accession>B4NHS2</accession>
<dbReference type="EMBL" id="CH964272">
    <property type="protein sequence ID" value="EDW84682.2"/>
    <property type="molecule type" value="Genomic_DNA"/>
</dbReference>
<dbReference type="OrthoDB" id="7871514at2759"/>
<name>B4NHS2_DROWI</name>
<feature type="transmembrane region" description="Helical" evidence="1">
    <location>
        <begin position="300"/>
        <end position="326"/>
    </location>
</feature>
<feature type="transmembrane region" description="Helical" evidence="1">
    <location>
        <begin position="240"/>
        <end position="258"/>
    </location>
</feature>
<protein>
    <submittedName>
        <fullName evidence="2">Uncharacterized protein</fullName>
    </submittedName>
</protein>
<dbReference type="HOGENOM" id="CLU_021814_1_1_1"/>
<feature type="transmembrane region" description="Helical" evidence="1">
    <location>
        <begin position="484"/>
        <end position="502"/>
    </location>
</feature>
<evidence type="ECO:0000313" key="3">
    <source>
        <dbReference type="Proteomes" id="UP000007798"/>
    </source>
</evidence>
<gene>
    <name evidence="2" type="primary">Dwil\GK18979</name>
    <name evidence="2" type="ORF">Dwil_GK18979</name>
</gene>
<evidence type="ECO:0000256" key="1">
    <source>
        <dbReference type="SAM" id="Phobius"/>
    </source>
</evidence>
<sequence>MASDHKAILCTIEGRRRYDRPTARPQRYNTKRMDMQNFTSTLVQNVNTATSARGLFEWLRNACESSMPRKNTCPREHIPTYWWNDEIANLRKECHIARRRHQRNRVSDDCETLRIEFEQKRRDLKLAIRRSKRRCFNDLLVEAENDVWGRPYKIVMKRLKTNQRTEPHSVDDMDRIVGELFPPQPPTNSPAAPMDVETIPPISVRELLAAVARTRVRSSPGLDCIPNEALKIAAYQHPDIFAYVAVSMMEILILYISNRRSKRLTFSMRFNVFTNFRFLRAILGQSFPFGRRASFSLKHLMIAISVFGMIFSSFFGSKLSTLLTVYPKSEHIKNFKELRDENLTVVFDIFTAIYTRNNIDAEFFQKTLPNSWIVTPKERIEMIYSLNTSYAYQIYSEPWLTLKDINQKHRIFCTTPELRIVENAALFANFEGHCSELHRKYISWTMSVGLFKYWFENSLEKEKASIRYIPTDHVLPLDLQCLKWAWYLLAIGYILSMCIFLFEICLGRRQRRVVTLP</sequence>
<keyword evidence="1" id="KW-0472">Membrane</keyword>
<dbReference type="AlphaFoldDB" id="B4NHS2"/>
<reference evidence="2 3" key="1">
    <citation type="journal article" date="2007" name="Nature">
        <title>Evolution of genes and genomes on the Drosophila phylogeny.</title>
        <authorList>
            <consortium name="Drosophila 12 Genomes Consortium"/>
            <person name="Clark A.G."/>
            <person name="Eisen M.B."/>
            <person name="Smith D.R."/>
            <person name="Bergman C.M."/>
            <person name="Oliver B."/>
            <person name="Markow T.A."/>
            <person name="Kaufman T.C."/>
            <person name="Kellis M."/>
            <person name="Gelbart W."/>
            <person name="Iyer V.N."/>
            <person name="Pollard D.A."/>
            <person name="Sackton T.B."/>
            <person name="Larracuente A.M."/>
            <person name="Singh N.D."/>
            <person name="Abad J.P."/>
            <person name="Abt D.N."/>
            <person name="Adryan B."/>
            <person name="Aguade M."/>
            <person name="Akashi H."/>
            <person name="Anderson W.W."/>
            <person name="Aquadro C.F."/>
            <person name="Ardell D.H."/>
            <person name="Arguello R."/>
            <person name="Artieri C.G."/>
            <person name="Barbash D.A."/>
            <person name="Barker D."/>
            <person name="Barsanti P."/>
            <person name="Batterham P."/>
            <person name="Batzoglou S."/>
            <person name="Begun D."/>
            <person name="Bhutkar A."/>
            <person name="Blanco E."/>
            <person name="Bosak S.A."/>
            <person name="Bradley R.K."/>
            <person name="Brand A.D."/>
            <person name="Brent M.R."/>
            <person name="Brooks A.N."/>
            <person name="Brown R.H."/>
            <person name="Butlin R.K."/>
            <person name="Caggese C."/>
            <person name="Calvi B.R."/>
            <person name="Bernardo de Carvalho A."/>
            <person name="Caspi A."/>
            <person name="Castrezana S."/>
            <person name="Celniker S.E."/>
            <person name="Chang J.L."/>
            <person name="Chapple C."/>
            <person name="Chatterji S."/>
            <person name="Chinwalla A."/>
            <person name="Civetta A."/>
            <person name="Clifton S.W."/>
            <person name="Comeron J.M."/>
            <person name="Costello J.C."/>
            <person name="Coyne J.A."/>
            <person name="Daub J."/>
            <person name="David R.G."/>
            <person name="Delcher A.L."/>
            <person name="Delehaunty K."/>
            <person name="Do C.B."/>
            <person name="Ebling H."/>
            <person name="Edwards K."/>
            <person name="Eickbush T."/>
            <person name="Evans J.D."/>
            <person name="Filipski A."/>
            <person name="Findeiss S."/>
            <person name="Freyhult E."/>
            <person name="Fulton L."/>
            <person name="Fulton R."/>
            <person name="Garcia A.C."/>
            <person name="Gardiner A."/>
            <person name="Garfield D.A."/>
            <person name="Garvin B.E."/>
            <person name="Gibson G."/>
            <person name="Gilbert D."/>
            <person name="Gnerre S."/>
            <person name="Godfrey J."/>
            <person name="Good R."/>
            <person name="Gotea V."/>
            <person name="Gravely B."/>
            <person name="Greenberg A.J."/>
            <person name="Griffiths-Jones S."/>
            <person name="Gross S."/>
            <person name="Guigo R."/>
            <person name="Gustafson E.A."/>
            <person name="Haerty W."/>
            <person name="Hahn M.W."/>
            <person name="Halligan D.L."/>
            <person name="Halpern A.L."/>
            <person name="Halter G.M."/>
            <person name="Han M.V."/>
            <person name="Heger A."/>
            <person name="Hillier L."/>
            <person name="Hinrichs A.S."/>
            <person name="Holmes I."/>
            <person name="Hoskins R.A."/>
            <person name="Hubisz M.J."/>
            <person name="Hultmark D."/>
            <person name="Huntley M.A."/>
            <person name="Jaffe D.B."/>
            <person name="Jagadeeshan S."/>
            <person name="Jeck W.R."/>
            <person name="Johnson J."/>
            <person name="Jones C.D."/>
            <person name="Jordan W.C."/>
            <person name="Karpen G.H."/>
            <person name="Kataoka E."/>
            <person name="Keightley P.D."/>
            <person name="Kheradpour P."/>
            <person name="Kirkness E.F."/>
            <person name="Koerich L.B."/>
            <person name="Kristiansen K."/>
            <person name="Kudrna D."/>
            <person name="Kulathinal R.J."/>
            <person name="Kumar S."/>
            <person name="Kwok R."/>
            <person name="Lander E."/>
            <person name="Langley C.H."/>
            <person name="Lapoint R."/>
            <person name="Lazzaro B.P."/>
            <person name="Lee S.J."/>
            <person name="Levesque L."/>
            <person name="Li R."/>
            <person name="Lin C.F."/>
            <person name="Lin M.F."/>
            <person name="Lindblad-Toh K."/>
            <person name="Llopart A."/>
            <person name="Long M."/>
            <person name="Low L."/>
            <person name="Lozovsky E."/>
            <person name="Lu J."/>
            <person name="Luo M."/>
            <person name="Machado C.A."/>
            <person name="Makalowski W."/>
            <person name="Marzo M."/>
            <person name="Matsuda M."/>
            <person name="Matzkin L."/>
            <person name="McAllister B."/>
            <person name="McBride C.S."/>
            <person name="McKernan B."/>
            <person name="McKernan K."/>
            <person name="Mendez-Lago M."/>
            <person name="Minx P."/>
            <person name="Mollenhauer M.U."/>
            <person name="Montooth K."/>
            <person name="Mount S.M."/>
            <person name="Mu X."/>
            <person name="Myers E."/>
            <person name="Negre B."/>
            <person name="Newfeld S."/>
            <person name="Nielsen R."/>
            <person name="Noor M.A."/>
            <person name="O'Grady P."/>
            <person name="Pachter L."/>
            <person name="Papaceit M."/>
            <person name="Parisi M.J."/>
            <person name="Parisi M."/>
            <person name="Parts L."/>
            <person name="Pedersen J.S."/>
            <person name="Pesole G."/>
            <person name="Phillippy A.M."/>
            <person name="Ponting C.P."/>
            <person name="Pop M."/>
            <person name="Porcelli D."/>
            <person name="Powell J.R."/>
            <person name="Prohaska S."/>
            <person name="Pruitt K."/>
            <person name="Puig M."/>
            <person name="Quesneville H."/>
            <person name="Ram K.R."/>
            <person name="Rand D."/>
            <person name="Rasmussen M.D."/>
            <person name="Reed L.K."/>
            <person name="Reenan R."/>
            <person name="Reily A."/>
            <person name="Remington K.A."/>
            <person name="Rieger T.T."/>
            <person name="Ritchie M.G."/>
            <person name="Robin C."/>
            <person name="Rogers Y.H."/>
            <person name="Rohde C."/>
            <person name="Rozas J."/>
            <person name="Rubenfield M.J."/>
            <person name="Ruiz A."/>
            <person name="Russo S."/>
            <person name="Salzberg S.L."/>
            <person name="Sanchez-Gracia A."/>
            <person name="Saranga D.J."/>
            <person name="Sato H."/>
            <person name="Schaeffer S.W."/>
            <person name="Schatz M.C."/>
            <person name="Schlenke T."/>
            <person name="Schwartz R."/>
            <person name="Segarra C."/>
            <person name="Singh R.S."/>
            <person name="Sirot L."/>
            <person name="Sirota M."/>
            <person name="Sisneros N.B."/>
            <person name="Smith C.D."/>
            <person name="Smith T.F."/>
            <person name="Spieth J."/>
            <person name="Stage D.E."/>
            <person name="Stark A."/>
            <person name="Stephan W."/>
            <person name="Strausberg R.L."/>
            <person name="Strempel S."/>
            <person name="Sturgill D."/>
            <person name="Sutton G."/>
            <person name="Sutton G.G."/>
            <person name="Tao W."/>
            <person name="Teichmann S."/>
            <person name="Tobari Y.N."/>
            <person name="Tomimura Y."/>
            <person name="Tsolas J.M."/>
            <person name="Valente V.L."/>
            <person name="Venter E."/>
            <person name="Venter J.C."/>
            <person name="Vicario S."/>
            <person name="Vieira F.G."/>
            <person name="Vilella A.J."/>
            <person name="Villasante A."/>
            <person name="Walenz B."/>
            <person name="Wang J."/>
            <person name="Wasserman M."/>
            <person name="Watts T."/>
            <person name="Wilson D."/>
            <person name="Wilson R.K."/>
            <person name="Wing R.A."/>
            <person name="Wolfner M.F."/>
            <person name="Wong A."/>
            <person name="Wong G.K."/>
            <person name="Wu C.I."/>
            <person name="Wu G."/>
            <person name="Yamamoto D."/>
            <person name="Yang H.P."/>
            <person name="Yang S.P."/>
            <person name="Yorke J.A."/>
            <person name="Yoshida K."/>
            <person name="Zdobnov E."/>
            <person name="Zhang P."/>
            <person name="Zhang Y."/>
            <person name="Zimin A.V."/>
            <person name="Baldwin J."/>
            <person name="Abdouelleil A."/>
            <person name="Abdulkadir J."/>
            <person name="Abebe A."/>
            <person name="Abera B."/>
            <person name="Abreu J."/>
            <person name="Acer S.C."/>
            <person name="Aftuck L."/>
            <person name="Alexander A."/>
            <person name="An P."/>
            <person name="Anderson E."/>
            <person name="Anderson S."/>
            <person name="Arachi H."/>
            <person name="Azer M."/>
            <person name="Bachantsang P."/>
            <person name="Barry A."/>
            <person name="Bayul T."/>
            <person name="Berlin A."/>
            <person name="Bessette D."/>
            <person name="Bloom T."/>
            <person name="Blye J."/>
            <person name="Boguslavskiy L."/>
            <person name="Bonnet C."/>
            <person name="Boukhgalter B."/>
            <person name="Bourzgui I."/>
            <person name="Brown A."/>
            <person name="Cahill P."/>
            <person name="Channer S."/>
            <person name="Cheshatsang Y."/>
            <person name="Chuda L."/>
            <person name="Citroen M."/>
            <person name="Collymore A."/>
            <person name="Cooke P."/>
            <person name="Costello M."/>
            <person name="D'Aco K."/>
            <person name="Daza R."/>
            <person name="De Haan G."/>
            <person name="DeGray S."/>
            <person name="DeMaso C."/>
            <person name="Dhargay N."/>
            <person name="Dooley K."/>
            <person name="Dooley E."/>
            <person name="Doricent M."/>
            <person name="Dorje P."/>
            <person name="Dorjee K."/>
            <person name="Dupes A."/>
            <person name="Elong R."/>
            <person name="Falk J."/>
            <person name="Farina A."/>
            <person name="Faro S."/>
            <person name="Ferguson D."/>
            <person name="Fisher S."/>
            <person name="Foley C.D."/>
            <person name="Franke A."/>
            <person name="Friedrich D."/>
            <person name="Gadbois L."/>
            <person name="Gearin G."/>
            <person name="Gearin C.R."/>
            <person name="Giannoukos G."/>
            <person name="Goode T."/>
            <person name="Graham J."/>
            <person name="Grandbois E."/>
            <person name="Grewal S."/>
            <person name="Gyaltsen K."/>
            <person name="Hafez N."/>
            <person name="Hagos B."/>
            <person name="Hall J."/>
            <person name="Henson C."/>
            <person name="Hollinger A."/>
            <person name="Honan T."/>
            <person name="Huard M.D."/>
            <person name="Hughes L."/>
            <person name="Hurhula B."/>
            <person name="Husby M.E."/>
            <person name="Kamat A."/>
            <person name="Kanga B."/>
            <person name="Kashin S."/>
            <person name="Khazanovich D."/>
            <person name="Kisner P."/>
            <person name="Lance K."/>
            <person name="Lara M."/>
            <person name="Lee W."/>
            <person name="Lennon N."/>
            <person name="Letendre F."/>
            <person name="LeVine R."/>
            <person name="Lipovsky A."/>
            <person name="Liu X."/>
            <person name="Liu J."/>
            <person name="Liu S."/>
            <person name="Lokyitsang T."/>
            <person name="Lokyitsang Y."/>
            <person name="Lubonja R."/>
            <person name="Lui A."/>
            <person name="MacDonald P."/>
            <person name="Magnisalis V."/>
            <person name="Maru K."/>
            <person name="Matthews C."/>
            <person name="McCusker W."/>
            <person name="McDonough S."/>
            <person name="Mehta T."/>
            <person name="Meldrim J."/>
            <person name="Meneus L."/>
            <person name="Mihai O."/>
            <person name="Mihalev A."/>
            <person name="Mihova T."/>
            <person name="Mittelman R."/>
            <person name="Mlenga V."/>
            <person name="Montmayeur A."/>
            <person name="Mulrain L."/>
            <person name="Navidi A."/>
            <person name="Naylor J."/>
            <person name="Negash T."/>
            <person name="Nguyen T."/>
            <person name="Nguyen N."/>
            <person name="Nicol R."/>
            <person name="Norbu C."/>
            <person name="Norbu N."/>
            <person name="Novod N."/>
            <person name="O'Neill B."/>
            <person name="Osman S."/>
            <person name="Markiewicz E."/>
            <person name="Oyono O.L."/>
            <person name="Patti C."/>
            <person name="Phunkhang P."/>
            <person name="Pierre F."/>
            <person name="Priest M."/>
            <person name="Raghuraman S."/>
            <person name="Rege F."/>
            <person name="Reyes R."/>
            <person name="Rise C."/>
            <person name="Rogov P."/>
            <person name="Ross K."/>
            <person name="Ryan E."/>
            <person name="Settipalli S."/>
            <person name="Shea T."/>
            <person name="Sherpa N."/>
            <person name="Shi L."/>
            <person name="Shih D."/>
            <person name="Sparrow T."/>
            <person name="Spaulding J."/>
            <person name="Stalker J."/>
            <person name="Stange-Thomann N."/>
            <person name="Stavropoulos S."/>
            <person name="Stone C."/>
            <person name="Strader C."/>
            <person name="Tesfaye S."/>
            <person name="Thomson T."/>
            <person name="Thoulutsang Y."/>
            <person name="Thoulutsang D."/>
            <person name="Topham K."/>
            <person name="Topping I."/>
            <person name="Tsamla T."/>
            <person name="Vassiliev H."/>
            <person name="Vo A."/>
            <person name="Wangchuk T."/>
            <person name="Wangdi T."/>
            <person name="Weiand M."/>
            <person name="Wilkinson J."/>
            <person name="Wilson A."/>
            <person name="Yadav S."/>
            <person name="Young G."/>
            <person name="Yu Q."/>
            <person name="Zembek L."/>
            <person name="Zhong D."/>
            <person name="Zimmer A."/>
            <person name="Zwirko Z."/>
            <person name="Jaffe D.B."/>
            <person name="Alvarez P."/>
            <person name="Brockman W."/>
            <person name="Butler J."/>
            <person name="Chin C."/>
            <person name="Gnerre S."/>
            <person name="Grabherr M."/>
            <person name="Kleber M."/>
            <person name="Mauceli E."/>
            <person name="MacCallum I."/>
        </authorList>
    </citation>
    <scope>NUCLEOTIDE SEQUENCE [LARGE SCALE GENOMIC DNA]</scope>
    <source>
        <strain evidence="3">Tucson 14030-0811.24</strain>
    </source>
</reference>
<keyword evidence="1" id="KW-1133">Transmembrane helix</keyword>
<evidence type="ECO:0000313" key="2">
    <source>
        <dbReference type="EMBL" id="EDW84682.2"/>
    </source>
</evidence>
<proteinExistence type="predicted"/>
<organism evidence="2 3">
    <name type="scientific">Drosophila willistoni</name>
    <name type="common">Fruit fly</name>
    <dbReference type="NCBI Taxonomy" id="7260"/>
    <lineage>
        <taxon>Eukaryota</taxon>
        <taxon>Metazoa</taxon>
        <taxon>Ecdysozoa</taxon>
        <taxon>Arthropoda</taxon>
        <taxon>Hexapoda</taxon>
        <taxon>Insecta</taxon>
        <taxon>Pterygota</taxon>
        <taxon>Neoptera</taxon>
        <taxon>Endopterygota</taxon>
        <taxon>Diptera</taxon>
        <taxon>Brachycera</taxon>
        <taxon>Muscomorpha</taxon>
        <taxon>Ephydroidea</taxon>
        <taxon>Drosophilidae</taxon>
        <taxon>Drosophila</taxon>
        <taxon>Sophophora</taxon>
    </lineage>
</organism>
<dbReference type="Proteomes" id="UP000007798">
    <property type="component" value="Unassembled WGS sequence"/>
</dbReference>
<dbReference type="InParanoid" id="B4NHS2"/>
<keyword evidence="3" id="KW-1185">Reference proteome</keyword>
<keyword evidence="1" id="KW-0812">Transmembrane</keyword>